<keyword evidence="24" id="KW-1185">Reference proteome</keyword>
<name>A0A1M6UPX9_9BACL</name>
<evidence type="ECO:0000313" key="23">
    <source>
        <dbReference type="EMBL" id="SHK71228.1"/>
    </source>
</evidence>
<comment type="subcellular location">
    <subcellularLocation>
        <location evidence="1 14 15">Cytoplasm</location>
    </subcellularLocation>
</comment>
<dbReference type="Gene3D" id="3.30.230.10">
    <property type="match status" value="1"/>
</dbReference>
<dbReference type="Gene3D" id="2.30.130.40">
    <property type="entry name" value="LON domain-like"/>
    <property type="match status" value="1"/>
</dbReference>
<evidence type="ECO:0000256" key="3">
    <source>
        <dbReference type="ARBA" id="ARBA00022670"/>
    </source>
</evidence>
<dbReference type="InterPro" id="IPR015947">
    <property type="entry name" value="PUA-like_sf"/>
</dbReference>
<dbReference type="GO" id="GO:0034605">
    <property type="term" value="P:cellular response to heat"/>
    <property type="evidence" value="ECO:0007669"/>
    <property type="project" value="UniProtKB-UniRule"/>
</dbReference>
<keyword evidence="4 14" id="KW-0547">Nucleotide-binding</keyword>
<dbReference type="Gene3D" id="3.40.50.300">
    <property type="entry name" value="P-loop containing nucleotide triphosphate hydrolases"/>
    <property type="match status" value="1"/>
</dbReference>
<evidence type="ECO:0000256" key="8">
    <source>
        <dbReference type="ARBA" id="ARBA00023016"/>
    </source>
</evidence>
<dbReference type="InterPro" id="IPR027417">
    <property type="entry name" value="P-loop_NTPase"/>
</dbReference>
<evidence type="ECO:0000256" key="18">
    <source>
        <dbReference type="PROSITE-ProRule" id="PRU01122"/>
    </source>
</evidence>
<keyword evidence="6 14" id="KW-0720">Serine protease</keyword>
<dbReference type="CDD" id="cd19500">
    <property type="entry name" value="RecA-like_Lon"/>
    <property type="match status" value="1"/>
</dbReference>
<evidence type="ECO:0000256" key="5">
    <source>
        <dbReference type="ARBA" id="ARBA00022801"/>
    </source>
</evidence>
<keyword evidence="2 14" id="KW-0963">Cytoplasm</keyword>
<dbReference type="InterPro" id="IPR003959">
    <property type="entry name" value="ATPase_AAA_core"/>
</dbReference>
<dbReference type="SMART" id="SM00464">
    <property type="entry name" value="LON"/>
    <property type="match status" value="1"/>
</dbReference>
<organism evidence="23 24">
    <name type="scientific">Alicyclobacillus tolerans</name>
    <dbReference type="NCBI Taxonomy" id="90970"/>
    <lineage>
        <taxon>Bacteria</taxon>
        <taxon>Bacillati</taxon>
        <taxon>Bacillota</taxon>
        <taxon>Bacilli</taxon>
        <taxon>Bacillales</taxon>
        <taxon>Alicyclobacillaceae</taxon>
        <taxon>Alicyclobacillus</taxon>
    </lineage>
</organism>
<comment type="subunit">
    <text evidence="14 15">Homohexamer. Organized in a ring with a central cavity.</text>
</comment>
<dbReference type="Pfam" id="PF22667">
    <property type="entry name" value="Lon_lid"/>
    <property type="match status" value="1"/>
</dbReference>
<dbReference type="OrthoDB" id="9803599at2"/>
<accession>A0A1M6UPX9</accession>
<dbReference type="GO" id="GO:0006515">
    <property type="term" value="P:protein quality control for misfolded or incompletely synthesized proteins"/>
    <property type="evidence" value="ECO:0007669"/>
    <property type="project" value="UniProtKB-UniRule"/>
</dbReference>
<dbReference type="AlphaFoldDB" id="A0A1M6UPX9"/>
<dbReference type="InterPro" id="IPR008269">
    <property type="entry name" value="Lon_proteolytic"/>
</dbReference>
<dbReference type="InterPro" id="IPR027065">
    <property type="entry name" value="Lon_Prtase"/>
</dbReference>
<dbReference type="InterPro" id="IPR014721">
    <property type="entry name" value="Ribsml_uS5_D2-typ_fold_subgr"/>
</dbReference>
<dbReference type="SUPFAM" id="SSF88697">
    <property type="entry name" value="PUA domain-like"/>
    <property type="match status" value="1"/>
</dbReference>
<keyword evidence="7 14" id="KW-0067">ATP-binding</keyword>
<evidence type="ECO:0000256" key="9">
    <source>
        <dbReference type="ARBA" id="ARBA00050665"/>
    </source>
</evidence>
<dbReference type="STRING" id="1830138.SAMN05443507_12061"/>
<dbReference type="SMART" id="SM00382">
    <property type="entry name" value="AAA"/>
    <property type="match status" value="1"/>
</dbReference>
<dbReference type="Pfam" id="PF05362">
    <property type="entry name" value="Lon_C"/>
    <property type="match status" value="1"/>
</dbReference>
<evidence type="ECO:0000256" key="4">
    <source>
        <dbReference type="ARBA" id="ARBA00022741"/>
    </source>
</evidence>
<keyword evidence="8 14" id="KW-0346">Stress response</keyword>
<feature type="coiled-coil region" evidence="20">
    <location>
        <begin position="186"/>
        <end position="230"/>
    </location>
</feature>
<comment type="induction">
    <text evidence="14">By heat shock.</text>
</comment>
<protein>
    <recommendedName>
        <fullName evidence="12 14">Lon protease</fullName>
        <ecNumber evidence="11 14">3.4.21.53</ecNumber>
    </recommendedName>
    <alternativeName>
        <fullName evidence="13 14">ATP-dependent protease La</fullName>
    </alternativeName>
</protein>
<dbReference type="RefSeq" id="WP_072874738.1">
    <property type="nucleotide sequence ID" value="NZ_FRAF01000020.1"/>
</dbReference>
<evidence type="ECO:0000256" key="11">
    <source>
        <dbReference type="ARBA" id="ARBA00066743"/>
    </source>
</evidence>
<evidence type="ECO:0000259" key="22">
    <source>
        <dbReference type="PROSITE" id="PS51787"/>
    </source>
</evidence>
<dbReference type="Pfam" id="PF02190">
    <property type="entry name" value="LON_substr_bdg"/>
    <property type="match status" value="1"/>
</dbReference>
<evidence type="ECO:0000256" key="19">
    <source>
        <dbReference type="RuleBase" id="RU000591"/>
    </source>
</evidence>
<feature type="domain" description="Lon proteolytic" evidence="21">
    <location>
        <begin position="595"/>
        <end position="776"/>
    </location>
</feature>
<dbReference type="NCBIfam" id="TIGR00763">
    <property type="entry name" value="lon"/>
    <property type="match status" value="1"/>
</dbReference>
<sequence length="807" mass="91676">MATKSEKKQLVYPLLPLRGLLVFPTMVLHFDVGREKSIKALEKCAMTSNQLLLSSQEDGQVDDPTEEDLFHIGTLAKVKQMMKLPNGTIRVLVEGIARARIHRFTKTDEWFEVEVAVQEEQDFSKSNAEYQALMRSVLQQFEQYLKLSKKVDQEAYSSVVDISDPSHFADAVAAHLPLKIREKQQLLEELDVMKRLEKLLQILSDEREILELERNIHQRVRKQMERTQKEYYLREQMKAIQKELGDRDSRSAEVEELRQQLDQKEMPLLVKEKVEKELERLERIPQASAEGTVVRTYLDWLLALPWIETAQQRVDLRRAEKVLNEEHYGLEKIKERILEFLAVQRLSGKMTGPIICLAGPPGVGKTSLARSIATALKRPFVRASLGGVRDEAEIRGHRRTYIGAMPGRIIQGMKSAGVKNPVFLLDEIDKMANDFRGDPSSALLEVLDPEQNQTFSDHYIEIPFDLSDVMFITTANNVYQIPGPLRDRMEIIQLSGYTELEKLNIVKQHLLPRQKEKHALKADQMRISEDVLLMLIRHYTREAGVRQLERVVAAVCRKVARRIASGEKKRITVQTKTIEDFLGPPIYRYGAQEEEDQIGVVNGLAWTETGGDLLSVEVSVVPGKGKLVLTGHLGDVMRESAQTAFSYVRSRAGQFGLQHDFYENVDLHVHVPEGAIPKDGPSAGITMATCLISALTGRRVRRDVAMTGEITLRGRVLPIGGLREKSLAAHRAGIRHVIHPLDNVKDLRDIPQVVRDEMEFHAVKHMDEVVALAFVEPFPLEEFEGFYPTDKMPDILRNTFSGEGAHQ</sequence>
<dbReference type="GO" id="GO:0004252">
    <property type="term" value="F:serine-type endopeptidase activity"/>
    <property type="evidence" value="ECO:0007669"/>
    <property type="project" value="UniProtKB-UniRule"/>
</dbReference>
<evidence type="ECO:0000256" key="15">
    <source>
        <dbReference type="PIRNR" id="PIRNR001174"/>
    </source>
</evidence>
<evidence type="ECO:0000259" key="21">
    <source>
        <dbReference type="PROSITE" id="PS51786"/>
    </source>
</evidence>
<evidence type="ECO:0000256" key="13">
    <source>
        <dbReference type="ARBA" id="ARBA00082722"/>
    </source>
</evidence>
<dbReference type="InterPro" id="IPR027543">
    <property type="entry name" value="Lon_bac"/>
</dbReference>
<dbReference type="FunFam" id="3.40.50.300:FF:000021">
    <property type="entry name" value="Lon protease homolog"/>
    <property type="match status" value="1"/>
</dbReference>
<dbReference type="InterPro" id="IPR004815">
    <property type="entry name" value="Lon_bac/euk-typ"/>
</dbReference>
<dbReference type="EMBL" id="FRAF01000020">
    <property type="protein sequence ID" value="SHK71228.1"/>
    <property type="molecule type" value="Genomic_DNA"/>
</dbReference>
<dbReference type="GO" id="GO:0016887">
    <property type="term" value="F:ATP hydrolysis activity"/>
    <property type="evidence" value="ECO:0007669"/>
    <property type="project" value="UniProtKB-UniRule"/>
</dbReference>
<dbReference type="Gene3D" id="1.20.5.5270">
    <property type="match status" value="1"/>
</dbReference>
<evidence type="ECO:0000256" key="2">
    <source>
        <dbReference type="ARBA" id="ARBA00022490"/>
    </source>
</evidence>
<dbReference type="InterPro" id="IPR054594">
    <property type="entry name" value="Lon_lid"/>
</dbReference>
<evidence type="ECO:0000256" key="14">
    <source>
        <dbReference type="HAMAP-Rule" id="MF_01973"/>
    </source>
</evidence>
<evidence type="ECO:0000256" key="1">
    <source>
        <dbReference type="ARBA" id="ARBA00004496"/>
    </source>
</evidence>
<evidence type="ECO:0000256" key="20">
    <source>
        <dbReference type="SAM" id="Coils"/>
    </source>
</evidence>
<keyword evidence="20" id="KW-0175">Coiled coil</keyword>
<dbReference type="InterPro" id="IPR003111">
    <property type="entry name" value="Lon_prtase_N"/>
</dbReference>
<feature type="active site" evidence="14 16">
    <location>
        <position position="725"/>
    </location>
</feature>
<reference evidence="24" key="1">
    <citation type="submission" date="2016-11" db="EMBL/GenBank/DDBJ databases">
        <authorList>
            <person name="Varghese N."/>
            <person name="Submissions S."/>
        </authorList>
    </citation>
    <scope>NUCLEOTIDE SEQUENCE [LARGE SCALE GENOMIC DNA]</scope>
    <source>
        <strain evidence="24">USBA-503</strain>
    </source>
</reference>
<dbReference type="SUPFAM" id="SSF52540">
    <property type="entry name" value="P-loop containing nucleoside triphosphate hydrolases"/>
    <property type="match status" value="1"/>
</dbReference>
<dbReference type="SUPFAM" id="SSF54211">
    <property type="entry name" value="Ribosomal protein S5 domain 2-like"/>
    <property type="match status" value="1"/>
</dbReference>
<dbReference type="Pfam" id="PF00004">
    <property type="entry name" value="AAA"/>
    <property type="match status" value="1"/>
</dbReference>
<evidence type="ECO:0000256" key="6">
    <source>
        <dbReference type="ARBA" id="ARBA00022825"/>
    </source>
</evidence>
<evidence type="ECO:0000256" key="7">
    <source>
        <dbReference type="ARBA" id="ARBA00022840"/>
    </source>
</evidence>
<feature type="active site" evidence="14 16">
    <location>
        <position position="682"/>
    </location>
</feature>
<dbReference type="InterPro" id="IPR003593">
    <property type="entry name" value="AAA+_ATPase"/>
</dbReference>
<dbReference type="GO" id="GO:0005737">
    <property type="term" value="C:cytoplasm"/>
    <property type="evidence" value="ECO:0007669"/>
    <property type="project" value="UniProtKB-SubCell"/>
</dbReference>
<feature type="binding site" evidence="14 17">
    <location>
        <begin position="359"/>
        <end position="366"/>
    </location>
    <ligand>
        <name>ATP</name>
        <dbReference type="ChEBI" id="CHEBI:30616"/>
    </ligand>
</feature>
<comment type="similarity">
    <text evidence="14 15 18 19">Belongs to the peptidase S16 family.</text>
</comment>
<dbReference type="PANTHER" id="PTHR10046">
    <property type="entry name" value="ATP DEPENDENT LON PROTEASE FAMILY MEMBER"/>
    <property type="match status" value="1"/>
</dbReference>
<dbReference type="Gene3D" id="1.20.58.1480">
    <property type="match status" value="1"/>
</dbReference>
<dbReference type="PRINTS" id="PR00830">
    <property type="entry name" value="ENDOLAPTASE"/>
</dbReference>
<dbReference type="NCBIfam" id="NF008053">
    <property type="entry name" value="PRK10787.1"/>
    <property type="match status" value="1"/>
</dbReference>
<dbReference type="PROSITE" id="PS01046">
    <property type="entry name" value="LON_SER"/>
    <property type="match status" value="1"/>
</dbReference>
<dbReference type="GO" id="GO:0005524">
    <property type="term" value="F:ATP binding"/>
    <property type="evidence" value="ECO:0007669"/>
    <property type="project" value="UniProtKB-UniRule"/>
</dbReference>
<dbReference type="GO" id="GO:0043565">
    <property type="term" value="F:sequence-specific DNA binding"/>
    <property type="evidence" value="ECO:0007669"/>
    <property type="project" value="UniProtKB-UniRule"/>
</dbReference>
<evidence type="ECO:0000256" key="16">
    <source>
        <dbReference type="PIRSR" id="PIRSR001174-1"/>
    </source>
</evidence>
<dbReference type="FunFam" id="1.20.5.5270:FF:000002">
    <property type="entry name" value="Lon protease homolog"/>
    <property type="match status" value="1"/>
</dbReference>
<comment type="catalytic activity">
    <reaction evidence="9 14 15 18">
        <text>Hydrolysis of proteins in presence of ATP.</text>
        <dbReference type="EC" id="3.4.21.53"/>
    </reaction>
</comment>
<keyword evidence="3 14" id="KW-0645">Protease</keyword>
<dbReference type="PROSITE" id="PS51787">
    <property type="entry name" value="LON_N"/>
    <property type="match status" value="1"/>
</dbReference>
<evidence type="ECO:0000256" key="17">
    <source>
        <dbReference type="PIRSR" id="PIRSR001174-2"/>
    </source>
</evidence>
<dbReference type="PROSITE" id="PS51786">
    <property type="entry name" value="LON_PROTEOLYTIC"/>
    <property type="match status" value="1"/>
</dbReference>
<dbReference type="InterPro" id="IPR008268">
    <property type="entry name" value="Peptidase_S16_AS"/>
</dbReference>
<evidence type="ECO:0000313" key="24">
    <source>
        <dbReference type="Proteomes" id="UP000184016"/>
    </source>
</evidence>
<keyword evidence="5 14" id="KW-0378">Hydrolase</keyword>
<comment type="function">
    <text evidence="10 14">ATP-dependent serine protease that mediates the selective degradation of mutant and abnormal proteins as well as certain short-lived regulatory proteins. Required for cellular homeostasis and for survival from DNA damage and developmental changes induced by stress. Degrades polypeptides processively to yield small peptide fragments that are 5 to 10 amino acids long. Binds to DNA in a double-stranded, site-specific manner.</text>
</comment>
<dbReference type="InterPro" id="IPR046336">
    <property type="entry name" value="Lon_prtase_N_sf"/>
</dbReference>
<proteinExistence type="evidence at transcript level"/>
<dbReference type="EC" id="3.4.21.53" evidence="11 14"/>
<dbReference type="PIRSF" id="PIRSF001174">
    <property type="entry name" value="Lon_proteas"/>
    <property type="match status" value="1"/>
</dbReference>
<dbReference type="HAMAP" id="MF_01973">
    <property type="entry name" value="lon_bact"/>
    <property type="match status" value="1"/>
</dbReference>
<dbReference type="InterPro" id="IPR020568">
    <property type="entry name" value="Ribosomal_Su5_D2-typ_SF"/>
</dbReference>
<feature type="domain" description="Lon N-terminal" evidence="22">
    <location>
        <begin position="12"/>
        <end position="207"/>
    </location>
</feature>
<dbReference type="Proteomes" id="UP000184016">
    <property type="component" value="Unassembled WGS sequence"/>
</dbReference>
<dbReference type="Gene3D" id="1.10.8.60">
    <property type="match status" value="1"/>
</dbReference>
<evidence type="ECO:0000256" key="12">
    <source>
        <dbReference type="ARBA" id="ARBA00071934"/>
    </source>
</evidence>
<dbReference type="GO" id="GO:0004176">
    <property type="term" value="F:ATP-dependent peptidase activity"/>
    <property type="evidence" value="ECO:0007669"/>
    <property type="project" value="UniProtKB-UniRule"/>
</dbReference>
<evidence type="ECO:0000256" key="10">
    <source>
        <dbReference type="ARBA" id="ARBA00053875"/>
    </source>
</evidence>
<gene>
    <name evidence="14" type="primary">lon</name>
    <name evidence="23" type="ORF">SAMN05443507_12061</name>
</gene>